<protein>
    <submittedName>
        <fullName evidence="1">Uncharacterized protein</fullName>
    </submittedName>
</protein>
<name>A0A4U0NP34_9ACTN</name>
<sequence length="61" mass="7010">MPAREPGLLRGEDTALIRPYVVTPEERQERRLQRGRRRALWLAAYGVDAGPRWIHGVEVMG</sequence>
<accession>A0A4U0NP34</accession>
<evidence type="ECO:0000313" key="1">
    <source>
        <dbReference type="EMBL" id="TJZ56123.1"/>
    </source>
</evidence>
<organism evidence="1 2">
    <name type="scientific">Streptomyces piniterrae</name>
    <dbReference type="NCBI Taxonomy" id="2571125"/>
    <lineage>
        <taxon>Bacteria</taxon>
        <taxon>Bacillati</taxon>
        <taxon>Actinomycetota</taxon>
        <taxon>Actinomycetes</taxon>
        <taxon>Kitasatosporales</taxon>
        <taxon>Streptomycetaceae</taxon>
        <taxon>Streptomyces</taxon>
    </lineage>
</organism>
<dbReference type="EMBL" id="SUMB01000003">
    <property type="protein sequence ID" value="TJZ56123.1"/>
    <property type="molecule type" value="Genomic_DNA"/>
</dbReference>
<gene>
    <name evidence="1" type="ORF">FCH28_10290</name>
</gene>
<proteinExistence type="predicted"/>
<dbReference type="Proteomes" id="UP000308697">
    <property type="component" value="Unassembled WGS sequence"/>
</dbReference>
<dbReference type="AlphaFoldDB" id="A0A4U0NP34"/>
<comment type="caution">
    <text evidence="1">The sequence shown here is derived from an EMBL/GenBank/DDBJ whole genome shotgun (WGS) entry which is preliminary data.</text>
</comment>
<evidence type="ECO:0000313" key="2">
    <source>
        <dbReference type="Proteomes" id="UP000308697"/>
    </source>
</evidence>
<keyword evidence="2" id="KW-1185">Reference proteome</keyword>
<reference evidence="1 2" key="1">
    <citation type="submission" date="2019-04" db="EMBL/GenBank/DDBJ databases">
        <title>Streptomyces piniterrae sp. nov., a heliquinomycin-producing actinomycete isolated from rhizosphere soil of Pinus yunnanensis.</title>
        <authorList>
            <person name="Zhuang X."/>
            <person name="Zhao J."/>
        </authorList>
    </citation>
    <scope>NUCLEOTIDE SEQUENCE [LARGE SCALE GENOMIC DNA]</scope>
    <source>
        <strain evidence="2">jys28</strain>
    </source>
</reference>